<gene>
    <name evidence="2" type="ORF">KIH39_11705</name>
</gene>
<accession>A0A8E6F086</accession>
<protein>
    <submittedName>
        <fullName evidence="2">DUF2089 family protein</fullName>
    </submittedName>
</protein>
<dbReference type="Pfam" id="PF09862">
    <property type="entry name" value="DUF2089"/>
    <property type="match status" value="1"/>
</dbReference>
<evidence type="ECO:0000313" key="3">
    <source>
        <dbReference type="Proteomes" id="UP000676194"/>
    </source>
</evidence>
<dbReference type="Proteomes" id="UP000676194">
    <property type="component" value="Chromosome"/>
</dbReference>
<dbReference type="AlphaFoldDB" id="A0A8E6F086"/>
<evidence type="ECO:0000313" key="2">
    <source>
        <dbReference type="EMBL" id="QVL34538.1"/>
    </source>
</evidence>
<reference evidence="2" key="1">
    <citation type="submission" date="2021-05" db="EMBL/GenBank/DDBJ databases">
        <title>Complete genome sequence of the cellulolytic planctomycete Telmatocola sphagniphila SP2T and characterization of the first cellulase from planctomycetes.</title>
        <authorList>
            <person name="Rakitin A.L."/>
            <person name="Beletsky A.V."/>
            <person name="Naumoff D.G."/>
            <person name="Kulichevskaya I.S."/>
            <person name="Mardanov A.V."/>
            <person name="Ravin N.V."/>
            <person name="Dedysh S.N."/>
        </authorList>
    </citation>
    <scope>NUCLEOTIDE SEQUENCE</scope>
    <source>
        <strain evidence="2">SP2T</strain>
    </source>
</reference>
<evidence type="ECO:0000259" key="1">
    <source>
        <dbReference type="Pfam" id="PF09862"/>
    </source>
</evidence>
<dbReference type="InterPro" id="IPR018658">
    <property type="entry name" value="DUF2089"/>
</dbReference>
<dbReference type="SUPFAM" id="SSF88659">
    <property type="entry name" value="Sigma3 and sigma4 domains of RNA polymerase sigma factors"/>
    <property type="match status" value="1"/>
</dbReference>
<dbReference type="KEGG" id="tsph:KIH39_11705"/>
<dbReference type="EMBL" id="CP074694">
    <property type="protein sequence ID" value="QVL34538.1"/>
    <property type="molecule type" value="Genomic_DNA"/>
</dbReference>
<name>A0A8E6F086_9BACT</name>
<organism evidence="2 3">
    <name type="scientific">Telmatocola sphagniphila</name>
    <dbReference type="NCBI Taxonomy" id="1123043"/>
    <lineage>
        <taxon>Bacteria</taxon>
        <taxon>Pseudomonadati</taxon>
        <taxon>Planctomycetota</taxon>
        <taxon>Planctomycetia</taxon>
        <taxon>Gemmatales</taxon>
        <taxon>Gemmataceae</taxon>
    </lineage>
</organism>
<dbReference type="RefSeq" id="WP_213499625.1">
    <property type="nucleotide sequence ID" value="NZ_CP074694.1"/>
</dbReference>
<proteinExistence type="predicted"/>
<dbReference type="InterPro" id="IPR013324">
    <property type="entry name" value="RNA_pol_sigma_r3/r4-like"/>
</dbReference>
<sequence>MSFEKQNTLADHVLGTLPREDLDIIVELVLHSGSLKDLATAYGVTYPTIRLRLDRVIERLRAGIQGKKPDPIKELLAKLVERGELSSGGARALRDLLQKRNENSEKT</sequence>
<keyword evidence="3" id="KW-1185">Reference proteome</keyword>
<feature type="domain" description="DUF2089" evidence="1">
    <location>
        <begin position="17"/>
        <end position="61"/>
    </location>
</feature>